<proteinExistence type="predicted"/>
<evidence type="ECO:0008006" key="4">
    <source>
        <dbReference type="Google" id="ProtNLM"/>
    </source>
</evidence>
<organism evidence="2 3">
    <name type="scientific">Candidatus Alistipes intestinigallinarum</name>
    <dbReference type="NCBI Taxonomy" id="2838440"/>
    <lineage>
        <taxon>Bacteria</taxon>
        <taxon>Pseudomonadati</taxon>
        <taxon>Bacteroidota</taxon>
        <taxon>Bacteroidia</taxon>
        <taxon>Bacteroidales</taxon>
        <taxon>Rikenellaceae</taxon>
        <taxon>Alistipes</taxon>
    </lineage>
</organism>
<dbReference type="EMBL" id="DXDA01000051">
    <property type="protein sequence ID" value="HIY68972.1"/>
    <property type="molecule type" value="Genomic_DNA"/>
</dbReference>
<dbReference type="Proteomes" id="UP000886844">
    <property type="component" value="Unassembled WGS sequence"/>
</dbReference>
<evidence type="ECO:0000313" key="3">
    <source>
        <dbReference type="Proteomes" id="UP000886844"/>
    </source>
</evidence>
<feature type="chain" id="PRO_5039523814" description="Lipocalin-like domain-containing protein" evidence="1">
    <location>
        <begin position="22"/>
        <end position="145"/>
    </location>
</feature>
<dbReference type="AlphaFoldDB" id="A0A9D2CC39"/>
<keyword evidence="1" id="KW-0732">Signal</keyword>
<accession>A0A9D2CC39</accession>
<evidence type="ECO:0000256" key="1">
    <source>
        <dbReference type="SAM" id="SignalP"/>
    </source>
</evidence>
<sequence length="145" mass="16522">MKKILYLLCGLTFALAFTCCSTDNEDPGTPDPGTIDATKLIGRWKSVEGLVYTGNQWISEPNDLFVVEFFDDVLHWYDKDPEMSNSPSICPYEIEGKILKFTVRHDPDLPSVASYTIEELTDTRLKLCRYEIGDEHGFVFTRVSK</sequence>
<reference evidence="2" key="2">
    <citation type="submission" date="2021-04" db="EMBL/GenBank/DDBJ databases">
        <authorList>
            <person name="Gilroy R."/>
        </authorList>
    </citation>
    <scope>NUCLEOTIDE SEQUENCE</scope>
    <source>
        <strain evidence="2">5134</strain>
    </source>
</reference>
<protein>
    <recommendedName>
        <fullName evidence="4">Lipocalin-like domain-containing protein</fullName>
    </recommendedName>
</protein>
<name>A0A9D2CC39_9BACT</name>
<comment type="caution">
    <text evidence="2">The sequence shown here is derived from an EMBL/GenBank/DDBJ whole genome shotgun (WGS) entry which is preliminary data.</text>
</comment>
<gene>
    <name evidence="2" type="ORF">H9828_06115</name>
</gene>
<reference evidence="2" key="1">
    <citation type="journal article" date="2021" name="PeerJ">
        <title>Extensive microbial diversity within the chicken gut microbiome revealed by metagenomics and culture.</title>
        <authorList>
            <person name="Gilroy R."/>
            <person name="Ravi A."/>
            <person name="Getino M."/>
            <person name="Pursley I."/>
            <person name="Horton D.L."/>
            <person name="Alikhan N.F."/>
            <person name="Baker D."/>
            <person name="Gharbi K."/>
            <person name="Hall N."/>
            <person name="Watson M."/>
            <person name="Adriaenssens E.M."/>
            <person name="Foster-Nyarko E."/>
            <person name="Jarju S."/>
            <person name="Secka A."/>
            <person name="Antonio M."/>
            <person name="Oren A."/>
            <person name="Chaudhuri R.R."/>
            <person name="La Ragione R."/>
            <person name="Hildebrand F."/>
            <person name="Pallen M.J."/>
        </authorList>
    </citation>
    <scope>NUCLEOTIDE SEQUENCE</scope>
    <source>
        <strain evidence="2">5134</strain>
    </source>
</reference>
<evidence type="ECO:0000313" key="2">
    <source>
        <dbReference type="EMBL" id="HIY68972.1"/>
    </source>
</evidence>
<feature type="signal peptide" evidence="1">
    <location>
        <begin position="1"/>
        <end position="21"/>
    </location>
</feature>